<evidence type="ECO:0000313" key="2">
    <source>
        <dbReference type="EMBL" id="ADL50358.1"/>
    </source>
</evidence>
<dbReference type="PANTHER" id="PTHR38442:SF1">
    <property type="entry name" value="INNER MEMBRANE PROTEIN"/>
    <property type="match status" value="1"/>
</dbReference>
<dbReference type="STRING" id="573061.Clocel_0587"/>
<dbReference type="KEGG" id="ccb:Clocel_0587"/>
<dbReference type="eggNOG" id="COG2733">
    <property type="taxonomic scope" value="Bacteria"/>
</dbReference>
<keyword evidence="1" id="KW-1133">Transmembrane helix</keyword>
<reference evidence="2 3" key="1">
    <citation type="submission" date="2010-08" db="EMBL/GenBank/DDBJ databases">
        <title>Complete sequence of Clostridium cellulovorans 743B.</title>
        <authorList>
            <consortium name="US DOE Joint Genome Institute"/>
            <person name="Lucas S."/>
            <person name="Copeland A."/>
            <person name="Lapidus A."/>
            <person name="Cheng J.-F."/>
            <person name="Bruce D."/>
            <person name="Goodwin L."/>
            <person name="Pitluck S."/>
            <person name="Chertkov O."/>
            <person name="Detter J.C."/>
            <person name="Han C."/>
            <person name="Tapia R."/>
            <person name="Land M."/>
            <person name="Hauser L."/>
            <person name="Chang Y.-J."/>
            <person name="Jeffries C."/>
            <person name="Kyrpides N."/>
            <person name="Ivanova N."/>
            <person name="Mikhailova N."/>
            <person name="Hemme C.L."/>
            <person name="Woyke T."/>
        </authorList>
    </citation>
    <scope>NUCLEOTIDE SEQUENCE [LARGE SCALE GENOMIC DNA]</scope>
    <source>
        <strain evidence="3">ATCC 35296 / DSM 3052 / OCM 3 / 743B</strain>
    </source>
</reference>
<gene>
    <name evidence="2" type="ordered locus">Clocel_0587</name>
</gene>
<keyword evidence="1" id="KW-0472">Membrane</keyword>
<protein>
    <recommendedName>
        <fullName evidence="4">DUF445 domain-containing protein</fullName>
    </recommendedName>
</protein>
<evidence type="ECO:0008006" key="4">
    <source>
        <dbReference type="Google" id="ProtNLM"/>
    </source>
</evidence>
<dbReference type="EMBL" id="CP002160">
    <property type="protein sequence ID" value="ADL50358.1"/>
    <property type="molecule type" value="Genomic_DNA"/>
</dbReference>
<dbReference type="RefSeq" id="WP_010074863.1">
    <property type="nucleotide sequence ID" value="NC_014393.1"/>
</dbReference>
<sequence>MNYKRKANMALGISVIFFCLCVVLRYFYRDAVIFKLLLFVAEASLVGGIADWFAVTALFTKPLGFTYHTEIIPRNRKSIINSTANLVETDLLSKQTLKKHIDNLAIVELLVKYFDEDKERKTNYIDKLSQFIMKYICKKDLKVAASYIENLLRKEGKNVSLSNKLKDFIEDKFIYENRIVWVQDLLNKLSKGELDELILTISRKILANSEEKSSFSLKNLLKKLNVSMAEDLANLIKSQLKIILTELMKEESGLPQECVENIIRSLDGIELSPASIEQWKLNLLESTDFKPIIEAQLPLAINEISINTIVEKLWDYFKENSTIKSAIDRGIKELICDLLEENHNVIGSIVSDTLNNFTDEKLNAFVEDKAGEDLQWIRINGSVLGGCIGLVLFGFLNLIFEPYVSPIIRGLLS</sequence>
<dbReference type="PANTHER" id="PTHR38442">
    <property type="entry name" value="INNER MEMBRANE PROTEIN-RELATED"/>
    <property type="match status" value="1"/>
</dbReference>
<dbReference type="InterPro" id="IPR007383">
    <property type="entry name" value="DUF445"/>
</dbReference>
<feature type="transmembrane region" description="Helical" evidence="1">
    <location>
        <begin position="7"/>
        <end position="28"/>
    </location>
</feature>
<dbReference type="Proteomes" id="UP000002730">
    <property type="component" value="Chromosome"/>
</dbReference>
<proteinExistence type="predicted"/>
<dbReference type="AlphaFoldDB" id="D9SR70"/>
<keyword evidence="3" id="KW-1185">Reference proteome</keyword>
<name>D9SR70_CLOC7</name>
<dbReference type="HOGENOM" id="CLU_036718_2_1_9"/>
<keyword evidence="1" id="KW-0812">Transmembrane</keyword>
<accession>D9SR70</accession>
<organism evidence="2 3">
    <name type="scientific">Clostridium cellulovorans (strain ATCC 35296 / DSM 3052 / OCM 3 / 743B)</name>
    <dbReference type="NCBI Taxonomy" id="573061"/>
    <lineage>
        <taxon>Bacteria</taxon>
        <taxon>Bacillati</taxon>
        <taxon>Bacillota</taxon>
        <taxon>Clostridia</taxon>
        <taxon>Eubacteriales</taxon>
        <taxon>Clostridiaceae</taxon>
        <taxon>Clostridium</taxon>
    </lineage>
</organism>
<dbReference type="OrthoDB" id="9769590at2"/>
<evidence type="ECO:0000256" key="1">
    <source>
        <dbReference type="SAM" id="Phobius"/>
    </source>
</evidence>
<dbReference type="Pfam" id="PF04286">
    <property type="entry name" value="DUF445"/>
    <property type="match status" value="1"/>
</dbReference>
<evidence type="ECO:0000313" key="3">
    <source>
        <dbReference type="Proteomes" id="UP000002730"/>
    </source>
</evidence>
<dbReference type="GO" id="GO:0005886">
    <property type="term" value="C:plasma membrane"/>
    <property type="evidence" value="ECO:0007669"/>
    <property type="project" value="TreeGrafter"/>
</dbReference>